<name>A0ABQ2XWL3_9BURK</name>
<dbReference type="PIRSF" id="PIRSF006268">
    <property type="entry name" value="ApbE"/>
    <property type="match status" value="1"/>
</dbReference>
<keyword evidence="12" id="KW-0449">Lipoprotein</keyword>
<keyword evidence="13" id="KW-1185">Reference proteome</keyword>
<comment type="catalytic activity">
    <reaction evidence="10 11">
        <text>L-threonyl-[protein] + FAD = FMN-L-threonyl-[protein] + AMP + H(+)</text>
        <dbReference type="Rhea" id="RHEA:36847"/>
        <dbReference type="Rhea" id="RHEA-COMP:11060"/>
        <dbReference type="Rhea" id="RHEA-COMP:11061"/>
        <dbReference type="ChEBI" id="CHEBI:15378"/>
        <dbReference type="ChEBI" id="CHEBI:30013"/>
        <dbReference type="ChEBI" id="CHEBI:57692"/>
        <dbReference type="ChEBI" id="CHEBI:74257"/>
        <dbReference type="ChEBI" id="CHEBI:456215"/>
        <dbReference type="EC" id="2.7.1.180"/>
    </reaction>
</comment>
<keyword evidence="6 11" id="KW-0479">Metal-binding</keyword>
<dbReference type="EC" id="2.7.1.180" evidence="2 11"/>
<dbReference type="EMBL" id="BMYU01000002">
    <property type="protein sequence ID" value="GGX36370.1"/>
    <property type="molecule type" value="Genomic_DNA"/>
</dbReference>
<gene>
    <name evidence="12" type="ORF">GCM10010946_12660</name>
</gene>
<evidence type="ECO:0000256" key="1">
    <source>
        <dbReference type="ARBA" id="ARBA00001946"/>
    </source>
</evidence>
<keyword evidence="7 11" id="KW-0274">FAD</keyword>
<evidence type="ECO:0000256" key="6">
    <source>
        <dbReference type="ARBA" id="ARBA00022723"/>
    </source>
</evidence>
<dbReference type="Proteomes" id="UP000653343">
    <property type="component" value="Unassembled WGS sequence"/>
</dbReference>
<reference evidence="13" key="1">
    <citation type="journal article" date="2019" name="Int. J. Syst. Evol. Microbiol.">
        <title>The Global Catalogue of Microorganisms (GCM) 10K type strain sequencing project: providing services to taxonomists for standard genome sequencing and annotation.</title>
        <authorList>
            <consortium name="The Broad Institute Genomics Platform"/>
            <consortium name="The Broad Institute Genome Sequencing Center for Infectious Disease"/>
            <person name="Wu L."/>
            <person name="Ma J."/>
        </authorList>
    </citation>
    <scope>NUCLEOTIDE SEQUENCE [LARGE SCALE GENOMIC DNA]</scope>
    <source>
        <strain evidence="13">KCTC 23917</strain>
    </source>
</reference>
<keyword evidence="4 11" id="KW-0285">Flavoprotein</keyword>
<dbReference type="Pfam" id="PF02424">
    <property type="entry name" value="ApbE"/>
    <property type="match status" value="1"/>
</dbReference>
<evidence type="ECO:0000256" key="5">
    <source>
        <dbReference type="ARBA" id="ARBA00022679"/>
    </source>
</evidence>
<evidence type="ECO:0000256" key="2">
    <source>
        <dbReference type="ARBA" id="ARBA00011955"/>
    </source>
</evidence>
<evidence type="ECO:0000256" key="9">
    <source>
        <dbReference type="ARBA" id="ARBA00031306"/>
    </source>
</evidence>
<protein>
    <recommendedName>
        <fullName evidence="3 11">FAD:protein FMN transferase</fullName>
        <ecNumber evidence="2 11">2.7.1.180</ecNumber>
    </recommendedName>
    <alternativeName>
        <fullName evidence="9 11">Flavin transferase</fullName>
    </alternativeName>
</protein>
<comment type="cofactor">
    <cofactor evidence="1">
        <name>Mg(2+)</name>
        <dbReference type="ChEBI" id="CHEBI:18420"/>
    </cofactor>
</comment>
<comment type="caution">
    <text evidence="12">The sequence shown here is derived from an EMBL/GenBank/DDBJ whole genome shotgun (WGS) entry which is preliminary data.</text>
</comment>
<comment type="similarity">
    <text evidence="11">Belongs to the ApbE family.</text>
</comment>
<dbReference type="PANTHER" id="PTHR30040:SF2">
    <property type="entry name" value="FAD:PROTEIN FMN TRANSFERASE"/>
    <property type="match status" value="1"/>
</dbReference>
<keyword evidence="8 11" id="KW-0460">Magnesium</keyword>
<sequence length="306" mass="33534">MGTQLEICLQGNDAGVLRRAASAAVQEMERLSQMMSRFHTASVVNALHYASGLRPIPVPPELFSVLRMAKERARLSHGAFDPTVGAYKDWRFDGTFDRSPGSLQLAQQRLLVNADQLILDPLRQTAFLQKRGMRLDLGGIAKLPILQAGLKVIENMGVENAMLNGGGDVFVKGKLNQQPWRIGLRDPRQPAALLGQIALSDGIVAASGDYERFFFENGQRQHHILNPETGLPTRGPHGLALVAHHTSSLLRDINGLGTALMVAGSARARQMLAALPNVDAFIVHHDESLWLSEGMKHRLLKTAIQR</sequence>
<dbReference type="PANTHER" id="PTHR30040">
    <property type="entry name" value="THIAMINE BIOSYNTHESIS LIPOPROTEIN APBE"/>
    <property type="match status" value="1"/>
</dbReference>
<evidence type="ECO:0000313" key="12">
    <source>
        <dbReference type="EMBL" id="GGX36370.1"/>
    </source>
</evidence>
<evidence type="ECO:0000313" key="13">
    <source>
        <dbReference type="Proteomes" id="UP000653343"/>
    </source>
</evidence>
<organism evidence="12 13">
    <name type="scientific">Undibacterium squillarum</name>
    <dbReference type="NCBI Taxonomy" id="1131567"/>
    <lineage>
        <taxon>Bacteria</taxon>
        <taxon>Pseudomonadati</taxon>
        <taxon>Pseudomonadota</taxon>
        <taxon>Betaproteobacteria</taxon>
        <taxon>Burkholderiales</taxon>
        <taxon>Oxalobacteraceae</taxon>
        <taxon>Undibacterium</taxon>
    </lineage>
</organism>
<evidence type="ECO:0000256" key="4">
    <source>
        <dbReference type="ARBA" id="ARBA00022630"/>
    </source>
</evidence>
<evidence type="ECO:0000256" key="7">
    <source>
        <dbReference type="ARBA" id="ARBA00022827"/>
    </source>
</evidence>
<proteinExistence type="inferred from homology"/>
<evidence type="ECO:0000256" key="11">
    <source>
        <dbReference type="PIRNR" id="PIRNR006268"/>
    </source>
</evidence>
<evidence type="ECO:0000256" key="10">
    <source>
        <dbReference type="ARBA" id="ARBA00048540"/>
    </source>
</evidence>
<accession>A0ABQ2XWL3</accession>
<dbReference type="SUPFAM" id="SSF143631">
    <property type="entry name" value="ApbE-like"/>
    <property type="match status" value="1"/>
</dbReference>
<dbReference type="InterPro" id="IPR003374">
    <property type="entry name" value="ApbE-like_sf"/>
</dbReference>
<keyword evidence="5 11" id="KW-0808">Transferase</keyword>
<evidence type="ECO:0000256" key="3">
    <source>
        <dbReference type="ARBA" id="ARBA00016337"/>
    </source>
</evidence>
<evidence type="ECO:0000256" key="8">
    <source>
        <dbReference type="ARBA" id="ARBA00022842"/>
    </source>
</evidence>
<dbReference type="Gene3D" id="3.10.520.10">
    <property type="entry name" value="ApbE-like domains"/>
    <property type="match status" value="1"/>
</dbReference>
<dbReference type="InterPro" id="IPR024932">
    <property type="entry name" value="ApbE"/>
</dbReference>